<evidence type="ECO:0000313" key="3">
    <source>
        <dbReference type="Proteomes" id="UP000284283"/>
    </source>
</evidence>
<feature type="region of interest" description="Disordered" evidence="1">
    <location>
        <begin position="55"/>
        <end position="86"/>
    </location>
</feature>
<comment type="caution">
    <text evidence="2">The sequence shown here is derived from an EMBL/GenBank/DDBJ whole genome shotgun (WGS) entry which is preliminary data.</text>
</comment>
<sequence length="86" mass="9774">MRRHCLPPVRQLKIFFSTAALPRSHEQKCANLLRASIAMHASARIDYGMHRIHRRRNATGNSSENFSPSARQTLTNDSRQKSGACR</sequence>
<proteinExistence type="predicted"/>
<gene>
    <name evidence="2" type="ORF">C9386_07660</name>
</gene>
<evidence type="ECO:0000313" key="2">
    <source>
        <dbReference type="EMBL" id="RNL03822.1"/>
    </source>
</evidence>
<accession>A0AAE8JX96</accession>
<dbReference type="AlphaFoldDB" id="A0AAE8JX96"/>
<dbReference type="KEGG" id="xva:C7V42_15595"/>
<evidence type="ECO:0000256" key="1">
    <source>
        <dbReference type="SAM" id="MobiDB-lite"/>
    </source>
</evidence>
<organism evidence="2 3">
    <name type="scientific">Xanthomonas vasicola pv. vasculorum</name>
    <dbReference type="NCBI Taxonomy" id="325776"/>
    <lineage>
        <taxon>Bacteria</taxon>
        <taxon>Pseudomonadati</taxon>
        <taxon>Pseudomonadota</taxon>
        <taxon>Gammaproteobacteria</taxon>
        <taxon>Lysobacterales</taxon>
        <taxon>Lysobacteraceae</taxon>
        <taxon>Xanthomonas</taxon>
    </lineage>
</organism>
<protein>
    <submittedName>
        <fullName evidence="2">Uncharacterized protein</fullName>
    </submittedName>
</protein>
<dbReference type="Proteomes" id="UP000284283">
    <property type="component" value="Unassembled WGS sequence"/>
</dbReference>
<reference evidence="2 3" key="1">
    <citation type="submission" date="2018-03" db="EMBL/GenBank/DDBJ databases">
        <authorList>
            <person name="Wu G."/>
        </authorList>
    </citation>
    <scope>NUCLEOTIDE SEQUENCE [LARGE SCALE GENOMIC DNA]</scope>
    <source>
        <strain evidence="2 3">SAM-118</strain>
    </source>
</reference>
<dbReference type="EMBL" id="PYTT01000074">
    <property type="protein sequence ID" value="RNL03822.1"/>
    <property type="molecule type" value="Genomic_DNA"/>
</dbReference>
<name>A0AAE8JX96_XANVA</name>
<feature type="compositionally biased region" description="Polar residues" evidence="1">
    <location>
        <begin position="58"/>
        <end position="77"/>
    </location>
</feature>